<evidence type="ECO:0000256" key="1">
    <source>
        <dbReference type="SAM" id="MobiDB-lite"/>
    </source>
</evidence>
<gene>
    <name evidence="2" type="ORF">QR98_0029170</name>
</gene>
<protein>
    <submittedName>
        <fullName evidence="2">Uncharacterized protein</fullName>
    </submittedName>
</protein>
<dbReference type="EMBL" id="JXLN01008888">
    <property type="protein sequence ID" value="KPM04469.1"/>
    <property type="molecule type" value="Genomic_DNA"/>
</dbReference>
<dbReference type="OrthoDB" id="6252479at2759"/>
<dbReference type="Proteomes" id="UP000616769">
    <property type="component" value="Unassembled WGS sequence"/>
</dbReference>
<name>A0A132A0Y5_SARSC</name>
<sequence length="130" mass="14684">MIALNWIRFLNLRKIRQRQTSWEQQNLYNIKNPLMAGPKSIYGSRGIPVGNISNYSCDGFGNGDYMESINSFKRNGSILDGRSAHTEISSKSRQISPPDGASALNPSRSPPYSERYTKTSHLGIDHHNDW</sequence>
<evidence type="ECO:0000313" key="2">
    <source>
        <dbReference type="EMBL" id="KPM04469.1"/>
    </source>
</evidence>
<dbReference type="VEuPathDB" id="VectorBase:SSCA001768"/>
<reference evidence="2 3" key="1">
    <citation type="journal article" date="2015" name="Parasit. Vectors">
        <title>Draft genome of the scabies mite.</title>
        <authorList>
            <person name="Rider S.D.Jr."/>
            <person name="Morgan M.S."/>
            <person name="Arlian L.G."/>
        </authorList>
    </citation>
    <scope>NUCLEOTIDE SEQUENCE [LARGE SCALE GENOMIC DNA]</scope>
    <source>
        <strain evidence="2">Arlian Lab</strain>
    </source>
</reference>
<accession>A0A132A0Y5</accession>
<organism evidence="2 3">
    <name type="scientific">Sarcoptes scabiei</name>
    <name type="common">Itch mite</name>
    <name type="synonym">Acarus scabiei</name>
    <dbReference type="NCBI Taxonomy" id="52283"/>
    <lineage>
        <taxon>Eukaryota</taxon>
        <taxon>Metazoa</taxon>
        <taxon>Ecdysozoa</taxon>
        <taxon>Arthropoda</taxon>
        <taxon>Chelicerata</taxon>
        <taxon>Arachnida</taxon>
        <taxon>Acari</taxon>
        <taxon>Acariformes</taxon>
        <taxon>Sarcoptiformes</taxon>
        <taxon>Astigmata</taxon>
        <taxon>Psoroptidia</taxon>
        <taxon>Sarcoptoidea</taxon>
        <taxon>Sarcoptidae</taxon>
        <taxon>Sarcoptinae</taxon>
        <taxon>Sarcoptes</taxon>
    </lineage>
</organism>
<dbReference type="AlphaFoldDB" id="A0A132A0Y5"/>
<proteinExistence type="predicted"/>
<feature type="region of interest" description="Disordered" evidence="1">
    <location>
        <begin position="83"/>
        <end position="130"/>
    </location>
</feature>
<comment type="caution">
    <text evidence="2">The sequence shown here is derived from an EMBL/GenBank/DDBJ whole genome shotgun (WGS) entry which is preliminary data.</text>
</comment>
<evidence type="ECO:0000313" key="3">
    <source>
        <dbReference type="Proteomes" id="UP000616769"/>
    </source>
</evidence>